<dbReference type="Gene3D" id="1.20.1280.50">
    <property type="match status" value="1"/>
</dbReference>
<dbReference type="GO" id="GO:0005930">
    <property type="term" value="C:axoneme"/>
    <property type="evidence" value="ECO:0007669"/>
    <property type="project" value="UniProtKB-SubCell"/>
</dbReference>
<dbReference type="PANTHER" id="PTHR13318">
    <property type="entry name" value="PARTNER OF PAIRED, ISOFORM B-RELATED"/>
    <property type="match status" value="1"/>
</dbReference>
<dbReference type="AlphaFoldDB" id="A0A8J4GUV8"/>
<dbReference type="EMBL" id="BNCQ01000056">
    <property type="protein sequence ID" value="GIM14383.1"/>
    <property type="molecule type" value="Genomic_DNA"/>
</dbReference>
<sequence length="993" mass="104800">MIGCLTAGCQTSKTCLRNGTCMVRNTPSFWQVIRNWLTPRLYNIFFFYEPRTPPPRADLLWDNIPLFFLQTVASMDPDKYNYNPASGQGGDWNGSQLCIDALHLSERAFQRGSNGPDWTALPEGVLLNISRFLDPHIVSNARAVCKPWRRTFSLKVYTARLEISEHRAAQARAFIRAFTRAFPSTTELVLDITFRRTAREKIQAALEEHFHALQDFGFQALQLNLDLNSFNERKIKLLDVSLLAAWSGLVRLTLQESGWRSQQLRVDAATVFSSLPGLQELSVMCKYSGKVKAKWWRPPTHAERLAARMPTWPPSGAVAAAGLTDAAAAAVVAAAAGPKGRGAGGGTSRGDLLGSGMGGLARATGEVLLAAQCNGADAAMEDVAALVRLQPPQPLLPPQRGGILPPQRGGISMFPLVTQHLRCQMTQNQSMSAELQKALKRITPSLQSHVSALTFEIVEETYAEPSRCATPLELSALPGLKSLTVLSGAEDALSHSKLDLVGATGLETLVLFDMSCGCWCYKKPGHGIPPRLLSAPPAYLRSLTVVGFVVNQCQNLHALSSLTCLEELRLEQPDPDCLAAVGGELLLTWLPTSLRKLKLHSVVLPPCGVPMMALTDIQTGAGGITLQPLHHKLYDGGNTAAASGLATAKGMASSSPAATVAFAFHPQPSLGVAVPAWVGGGGNGTAATASGGTAAQFLYGVAPVAPLPQLRELYLSKCKVPTLGMLGVCFQLTALGVINCLSCSGMLPVAAAMPALRSLAVIYTLAPEQEHGGGGGALPNMPPAAFTAAEPMPPTITACGGFNGYTAAPGGVTAAAAAFSGNGASCSSGSADLGEGAVPTMSPTVTSALSMHVSGLPLPPVVWGSDEQVAGLAACSSVTSMELILPRGAAGANAVAALSSMRALRELDVSLPCGLSECMLGLARLGRSSGGRLRRLTLWVDGRTCVNRTKAQQLQAIQRSLQAHMPDTLVEWAGAESRQGSWTGLEARVFNPH</sequence>
<dbReference type="Proteomes" id="UP000722791">
    <property type="component" value="Unassembled WGS sequence"/>
</dbReference>
<evidence type="ECO:0008006" key="4">
    <source>
        <dbReference type="Google" id="ProtNLM"/>
    </source>
</evidence>
<evidence type="ECO:0000313" key="3">
    <source>
        <dbReference type="Proteomes" id="UP000722791"/>
    </source>
</evidence>
<organism evidence="2 3">
    <name type="scientific">Volvox reticuliferus</name>
    <dbReference type="NCBI Taxonomy" id="1737510"/>
    <lineage>
        <taxon>Eukaryota</taxon>
        <taxon>Viridiplantae</taxon>
        <taxon>Chlorophyta</taxon>
        <taxon>core chlorophytes</taxon>
        <taxon>Chlorophyceae</taxon>
        <taxon>CS clade</taxon>
        <taxon>Chlamydomonadales</taxon>
        <taxon>Volvocaceae</taxon>
        <taxon>Volvox</taxon>
    </lineage>
</organism>
<comment type="subcellular location">
    <subcellularLocation>
        <location evidence="1">Cytoplasm</location>
        <location evidence="1">Cytoskeleton</location>
        <location evidence="1">Cilium axoneme</location>
    </subcellularLocation>
</comment>
<dbReference type="InterPro" id="IPR036047">
    <property type="entry name" value="F-box-like_dom_sf"/>
</dbReference>
<dbReference type="SUPFAM" id="SSF81383">
    <property type="entry name" value="F-box domain"/>
    <property type="match status" value="1"/>
</dbReference>
<dbReference type="GO" id="GO:0031146">
    <property type="term" value="P:SCF-dependent proteasomal ubiquitin-dependent protein catabolic process"/>
    <property type="evidence" value="ECO:0007669"/>
    <property type="project" value="TreeGrafter"/>
</dbReference>
<accession>A0A8J4GUV8</accession>
<name>A0A8J4GUV8_9CHLO</name>
<gene>
    <name evidence="2" type="ORF">Vretimale_17337</name>
</gene>
<dbReference type="InterPro" id="IPR032675">
    <property type="entry name" value="LRR_dom_sf"/>
</dbReference>
<comment type="caution">
    <text evidence="2">The sequence shown here is derived from an EMBL/GenBank/DDBJ whole genome shotgun (WGS) entry which is preliminary data.</text>
</comment>
<dbReference type="PANTHER" id="PTHR13318:SF190">
    <property type="entry name" value="PARTNER OF PAIRED, ISOFORM B"/>
    <property type="match status" value="1"/>
</dbReference>
<reference evidence="2" key="1">
    <citation type="journal article" date="2021" name="Proc. Natl. Acad. Sci. U.S.A.">
        <title>Three genomes in the algal genus Volvox reveal the fate of a haploid sex-determining region after a transition to homothallism.</title>
        <authorList>
            <person name="Yamamoto K."/>
            <person name="Hamaji T."/>
            <person name="Kawai-Toyooka H."/>
            <person name="Matsuzaki R."/>
            <person name="Takahashi F."/>
            <person name="Nishimura Y."/>
            <person name="Kawachi M."/>
            <person name="Noguchi H."/>
            <person name="Minakuchi Y."/>
            <person name="Umen J.G."/>
            <person name="Toyoda A."/>
            <person name="Nozaki H."/>
        </authorList>
    </citation>
    <scope>NUCLEOTIDE SEQUENCE</scope>
    <source>
        <strain evidence="2">NIES-3785</strain>
    </source>
</reference>
<protein>
    <recommendedName>
        <fullName evidence="4">F-box domain-containing protein</fullName>
    </recommendedName>
</protein>
<dbReference type="SUPFAM" id="SSF52058">
    <property type="entry name" value="L domain-like"/>
    <property type="match status" value="1"/>
</dbReference>
<evidence type="ECO:0000256" key="1">
    <source>
        <dbReference type="ARBA" id="ARBA00004430"/>
    </source>
</evidence>
<proteinExistence type="predicted"/>
<evidence type="ECO:0000313" key="2">
    <source>
        <dbReference type="EMBL" id="GIM14383.1"/>
    </source>
</evidence>
<dbReference type="GO" id="GO:0019005">
    <property type="term" value="C:SCF ubiquitin ligase complex"/>
    <property type="evidence" value="ECO:0007669"/>
    <property type="project" value="TreeGrafter"/>
</dbReference>
<dbReference type="Gene3D" id="3.80.10.10">
    <property type="entry name" value="Ribonuclease Inhibitor"/>
    <property type="match status" value="1"/>
</dbReference>